<dbReference type="EMBL" id="JAUIRO010000007">
    <property type="protein sequence ID" value="KAK0706896.1"/>
    <property type="molecule type" value="Genomic_DNA"/>
</dbReference>
<keyword evidence="1" id="KW-0472">Membrane</keyword>
<proteinExistence type="predicted"/>
<evidence type="ECO:0000313" key="2">
    <source>
        <dbReference type="EMBL" id="KAK0706896.1"/>
    </source>
</evidence>
<keyword evidence="3" id="KW-1185">Reference proteome</keyword>
<comment type="caution">
    <text evidence="2">The sequence shown here is derived from an EMBL/GenBank/DDBJ whole genome shotgun (WGS) entry which is preliminary data.</text>
</comment>
<dbReference type="Proteomes" id="UP001172101">
    <property type="component" value="Unassembled WGS sequence"/>
</dbReference>
<organism evidence="2 3">
    <name type="scientific">Lasiosphaeria miniovina</name>
    <dbReference type="NCBI Taxonomy" id="1954250"/>
    <lineage>
        <taxon>Eukaryota</taxon>
        <taxon>Fungi</taxon>
        <taxon>Dikarya</taxon>
        <taxon>Ascomycota</taxon>
        <taxon>Pezizomycotina</taxon>
        <taxon>Sordariomycetes</taxon>
        <taxon>Sordariomycetidae</taxon>
        <taxon>Sordariales</taxon>
        <taxon>Lasiosphaeriaceae</taxon>
        <taxon>Lasiosphaeria</taxon>
    </lineage>
</organism>
<dbReference type="GeneID" id="85326171"/>
<keyword evidence="1" id="KW-1133">Transmembrane helix</keyword>
<keyword evidence="1" id="KW-0812">Transmembrane</keyword>
<feature type="transmembrane region" description="Helical" evidence="1">
    <location>
        <begin position="50"/>
        <end position="75"/>
    </location>
</feature>
<feature type="transmembrane region" description="Helical" evidence="1">
    <location>
        <begin position="21"/>
        <end position="44"/>
    </location>
</feature>
<dbReference type="AlphaFoldDB" id="A0AA40DMQ6"/>
<gene>
    <name evidence="2" type="ORF">B0T26DRAFT_728495</name>
</gene>
<protein>
    <submittedName>
        <fullName evidence="2">Uncharacterized protein</fullName>
    </submittedName>
</protein>
<sequence length="86" mass="9417">MKPQAMKYLAMVLCRKCTLIKLIHPTFTLASWWTCGAVATLVYHSLVGNGFLSFCAELVVCMHICPAILVGWVAICDISSSGRARV</sequence>
<evidence type="ECO:0000313" key="3">
    <source>
        <dbReference type="Proteomes" id="UP001172101"/>
    </source>
</evidence>
<dbReference type="RefSeq" id="XP_060291990.1">
    <property type="nucleotide sequence ID" value="XM_060442901.1"/>
</dbReference>
<accession>A0AA40DMQ6</accession>
<evidence type="ECO:0000256" key="1">
    <source>
        <dbReference type="SAM" id="Phobius"/>
    </source>
</evidence>
<name>A0AA40DMQ6_9PEZI</name>
<reference evidence="2" key="1">
    <citation type="submission" date="2023-06" db="EMBL/GenBank/DDBJ databases">
        <title>Genome-scale phylogeny and comparative genomics of the fungal order Sordariales.</title>
        <authorList>
            <consortium name="Lawrence Berkeley National Laboratory"/>
            <person name="Hensen N."/>
            <person name="Bonometti L."/>
            <person name="Westerberg I."/>
            <person name="Brannstrom I.O."/>
            <person name="Guillou S."/>
            <person name="Cros-Aarteil S."/>
            <person name="Calhoun S."/>
            <person name="Haridas S."/>
            <person name="Kuo A."/>
            <person name="Mondo S."/>
            <person name="Pangilinan J."/>
            <person name="Riley R."/>
            <person name="LaButti K."/>
            <person name="Andreopoulos B."/>
            <person name="Lipzen A."/>
            <person name="Chen C."/>
            <person name="Yanf M."/>
            <person name="Daum C."/>
            <person name="Ng V."/>
            <person name="Clum A."/>
            <person name="Steindorff A."/>
            <person name="Ohm R."/>
            <person name="Martin F."/>
            <person name="Silar P."/>
            <person name="Natvig D."/>
            <person name="Lalanne C."/>
            <person name="Gautier V."/>
            <person name="Ament-velasquez S.L."/>
            <person name="Kruys A."/>
            <person name="Hutchinson M.I."/>
            <person name="Powell A.J."/>
            <person name="Barry K."/>
            <person name="Miller A.N."/>
            <person name="Grigoriev I.V."/>
            <person name="Debuchy R."/>
            <person name="Gladieux P."/>
            <person name="Thoren M.H."/>
            <person name="Johannesson H."/>
        </authorList>
    </citation>
    <scope>NUCLEOTIDE SEQUENCE</scope>
    <source>
        <strain evidence="2">SMH2392-1A</strain>
    </source>
</reference>